<proteinExistence type="inferred from homology"/>
<keyword evidence="5 7" id="KW-1133">Transmembrane helix</keyword>
<evidence type="ECO:0000256" key="7">
    <source>
        <dbReference type="RuleBase" id="RU364090"/>
    </source>
</evidence>
<keyword evidence="3 7" id="KW-1003">Cell membrane</keyword>
<organism evidence="8 9">
    <name type="scientific">Marinobacterium aestuarii</name>
    <dbReference type="NCBI Taxonomy" id="1821621"/>
    <lineage>
        <taxon>Bacteria</taxon>
        <taxon>Pseudomonadati</taxon>
        <taxon>Pseudomonadota</taxon>
        <taxon>Gammaproteobacteria</taxon>
        <taxon>Oceanospirillales</taxon>
        <taxon>Oceanospirillaceae</taxon>
        <taxon>Marinobacterium</taxon>
    </lineage>
</organism>
<dbReference type="EMBL" id="CP015839">
    <property type="protein sequence ID" value="ANG61757.1"/>
    <property type="molecule type" value="Genomic_DNA"/>
</dbReference>
<evidence type="ECO:0000256" key="4">
    <source>
        <dbReference type="ARBA" id="ARBA00022692"/>
    </source>
</evidence>
<dbReference type="PIRSF" id="PIRSF004669">
    <property type="entry name" value="FliQ"/>
    <property type="match status" value="1"/>
</dbReference>
<keyword evidence="4 7" id="KW-0812">Transmembrane</keyword>
<comment type="subcellular location">
    <subcellularLocation>
        <location evidence="1 7">Cell membrane</location>
        <topology evidence="1">Multi-pass membrane protein</topology>
    </subcellularLocation>
    <subcellularLocation>
        <location evidence="7">Bacterial flagellum basal body</location>
    </subcellularLocation>
</comment>
<dbReference type="PANTHER" id="PTHR34040">
    <property type="entry name" value="FLAGELLAR BIOSYNTHETIC PROTEIN FLIQ"/>
    <property type="match status" value="1"/>
</dbReference>
<feature type="transmembrane region" description="Helical" evidence="7">
    <location>
        <begin position="51"/>
        <end position="70"/>
    </location>
</feature>
<evidence type="ECO:0000313" key="8">
    <source>
        <dbReference type="EMBL" id="ANG61757.1"/>
    </source>
</evidence>
<evidence type="ECO:0000256" key="3">
    <source>
        <dbReference type="ARBA" id="ARBA00022475"/>
    </source>
</evidence>
<dbReference type="PRINTS" id="PR00952">
    <property type="entry name" value="TYPE3IMQPROT"/>
</dbReference>
<sequence length="91" mass="10255">MAPQLMLDLFGEALWLVVLLVCVIILPSLMVGLMVSMFQAATQINEQTLSFLPRLIITLGMVMWAGPWIVTRLLDHFRLIFDAIPQMIQVG</sequence>
<keyword evidence="9" id="KW-1185">Reference proteome</keyword>
<reference evidence="9" key="1">
    <citation type="submission" date="2016-05" db="EMBL/GenBank/DDBJ databases">
        <authorList>
            <person name="Baek K."/>
            <person name="Yang S.-J."/>
        </authorList>
    </citation>
    <scope>NUCLEOTIDE SEQUENCE [LARGE SCALE GENOMIC DNA]</scope>
    <source>
        <strain evidence="9">ST58-10</strain>
    </source>
</reference>
<dbReference type="GO" id="GO:0005886">
    <property type="term" value="C:plasma membrane"/>
    <property type="evidence" value="ECO:0007669"/>
    <property type="project" value="UniProtKB-SubCell"/>
</dbReference>
<keyword evidence="7" id="KW-0975">Bacterial flagellum</keyword>
<dbReference type="NCBIfam" id="TIGR01402">
    <property type="entry name" value="fliQ"/>
    <property type="match status" value="1"/>
</dbReference>
<dbReference type="STRING" id="1821621.A8C75_04210"/>
<evidence type="ECO:0000256" key="2">
    <source>
        <dbReference type="ARBA" id="ARBA00006156"/>
    </source>
</evidence>
<evidence type="ECO:0000256" key="1">
    <source>
        <dbReference type="ARBA" id="ARBA00004651"/>
    </source>
</evidence>
<keyword evidence="8" id="KW-0969">Cilium</keyword>
<dbReference type="GO" id="GO:0044780">
    <property type="term" value="P:bacterial-type flagellum assembly"/>
    <property type="evidence" value="ECO:0007669"/>
    <property type="project" value="InterPro"/>
</dbReference>
<keyword evidence="8" id="KW-0282">Flagellum</keyword>
<dbReference type="GO" id="GO:0009306">
    <property type="term" value="P:protein secretion"/>
    <property type="evidence" value="ECO:0007669"/>
    <property type="project" value="InterPro"/>
</dbReference>
<evidence type="ECO:0000313" key="9">
    <source>
        <dbReference type="Proteomes" id="UP000078070"/>
    </source>
</evidence>
<dbReference type="OrthoDB" id="9806440at2"/>
<evidence type="ECO:0000256" key="5">
    <source>
        <dbReference type="ARBA" id="ARBA00022989"/>
    </source>
</evidence>
<dbReference type="AlphaFoldDB" id="A0A1A9EV93"/>
<feature type="transmembrane region" description="Helical" evidence="7">
    <location>
        <begin position="13"/>
        <end position="39"/>
    </location>
</feature>
<protein>
    <recommendedName>
        <fullName evidence="7">Flagellar biosynthetic protein FliQ</fullName>
    </recommendedName>
</protein>
<dbReference type="GO" id="GO:0009425">
    <property type="term" value="C:bacterial-type flagellum basal body"/>
    <property type="evidence" value="ECO:0007669"/>
    <property type="project" value="UniProtKB-SubCell"/>
</dbReference>
<comment type="function">
    <text evidence="7">Role in flagellar biosynthesis.</text>
</comment>
<dbReference type="InterPro" id="IPR002191">
    <property type="entry name" value="Bac_export_3"/>
</dbReference>
<comment type="similarity">
    <text evidence="2 7">Belongs to the FliQ/MopD/SpaQ family.</text>
</comment>
<dbReference type="PANTHER" id="PTHR34040:SF8">
    <property type="entry name" value="FLAGELLAR BIOSYNTHETIC PROTEIN FLIQ"/>
    <property type="match status" value="1"/>
</dbReference>
<accession>A0A1A9EV93</accession>
<dbReference type="KEGG" id="mars:A8C75_04210"/>
<evidence type="ECO:0000256" key="6">
    <source>
        <dbReference type="ARBA" id="ARBA00023136"/>
    </source>
</evidence>
<dbReference type="Proteomes" id="UP000078070">
    <property type="component" value="Chromosome"/>
</dbReference>
<dbReference type="InterPro" id="IPR006305">
    <property type="entry name" value="FliQ"/>
</dbReference>
<keyword evidence="8" id="KW-0966">Cell projection</keyword>
<name>A0A1A9EV93_9GAMM</name>
<reference evidence="8 9" key="2">
    <citation type="journal article" date="2018" name="Int. J. Syst. Evol. Microbiol.">
        <title>Marinobacterium aestuarii sp. nov., a benzene-degrading marine bacterium isolated from estuary sediment.</title>
        <authorList>
            <person name="Bae S.S."/>
            <person name="Jung J."/>
            <person name="Chung D."/>
            <person name="Baek K."/>
        </authorList>
    </citation>
    <scope>NUCLEOTIDE SEQUENCE [LARGE SCALE GENOMIC DNA]</scope>
    <source>
        <strain evidence="8 9">ST58-10</strain>
    </source>
</reference>
<gene>
    <name evidence="7" type="primary">fliQ</name>
    <name evidence="8" type="ORF">A8C75_04210</name>
</gene>
<dbReference type="Pfam" id="PF01313">
    <property type="entry name" value="Bac_export_3"/>
    <property type="match status" value="1"/>
</dbReference>
<dbReference type="RefSeq" id="WP_067378544.1">
    <property type="nucleotide sequence ID" value="NZ_CP015839.1"/>
</dbReference>
<keyword evidence="6 7" id="KW-0472">Membrane</keyword>